<protein>
    <submittedName>
        <fullName evidence="3">O-succinylbenzoate synthase</fullName>
    </submittedName>
</protein>
<evidence type="ECO:0000256" key="1">
    <source>
        <dbReference type="ARBA" id="ARBA00022723"/>
    </source>
</evidence>
<dbReference type="InterPro" id="IPR013342">
    <property type="entry name" value="Mandelate_racemase_C"/>
</dbReference>
<dbReference type="Gene3D" id="3.20.20.120">
    <property type="entry name" value="Enolase-like C-terminal domain"/>
    <property type="match status" value="1"/>
</dbReference>
<feature type="non-terminal residue" evidence="3">
    <location>
        <position position="71"/>
    </location>
</feature>
<evidence type="ECO:0000313" key="3">
    <source>
        <dbReference type="EMBL" id="PAF11720.1"/>
    </source>
</evidence>
<accession>A0A268QV62</accession>
<dbReference type="Proteomes" id="UP000216133">
    <property type="component" value="Unassembled WGS sequence"/>
</dbReference>
<dbReference type="PANTHER" id="PTHR48073:SF5">
    <property type="entry name" value="O-SUCCINYLBENZOATE SYNTHASE"/>
    <property type="match status" value="1"/>
</dbReference>
<dbReference type="SUPFAM" id="SSF51604">
    <property type="entry name" value="Enolase C-terminal domain-like"/>
    <property type="match status" value="1"/>
</dbReference>
<gene>
    <name evidence="3" type="ORF">CHH61_25785</name>
</gene>
<keyword evidence="1" id="KW-0479">Metal-binding</keyword>
<proteinExistence type="predicted"/>
<dbReference type="InterPro" id="IPR036849">
    <property type="entry name" value="Enolase-like_C_sf"/>
</dbReference>
<sequence length="71" mass="8092">MELIEGIRKKFPSLPLMADANSSYSLNDIDRLKELDQFGLMMIEQPLAADDIIDHAKLQQKLTTRICLDES</sequence>
<evidence type="ECO:0000313" key="4">
    <source>
        <dbReference type="Proteomes" id="UP000216133"/>
    </source>
</evidence>
<comment type="caution">
    <text evidence="3">The sequence shown here is derived from an EMBL/GenBank/DDBJ whole genome shotgun (WGS) entry which is preliminary data.</text>
</comment>
<reference evidence="3 4" key="1">
    <citation type="submission" date="2017-07" db="EMBL/GenBank/DDBJ databases">
        <title>Isolation and whole genome analysis of endospore-forming bacteria from heroin.</title>
        <authorList>
            <person name="Kalinowski J."/>
            <person name="Ahrens B."/>
            <person name="Al-Dilaimi A."/>
            <person name="Winkler A."/>
            <person name="Wibberg D."/>
            <person name="Schleenbecker U."/>
            <person name="Ruckert C."/>
            <person name="Wolfel R."/>
            <person name="Grass G."/>
        </authorList>
    </citation>
    <scope>NUCLEOTIDE SEQUENCE [LARGE SCALE GENOMIC DNA]</scope>
    <source>
        <strain evidence="3 4">7523-2</strain>
    </source>
</reference>
<feature type="domain" description="Mandelate racemase/muconate lactonizing enzyme C-terminal" evidence="2">
    <location>
        <begin position="1"/>
        <end position="65"/>
    </location>
</feature>
<dbReference type="EMBL" id="NPBS01000853">
    <property type="protein sequence ID" value="PAF11720.1"/>
    <property type="molecule type" value="Genomic_DNA"/>
</dbReference>
<dbReference type="AlphaFoldDB" id="A0A268QV62"/>
<name>A0A268QV62_SHOCL</name>
<dbReference type="SMART" id="SM00922">
    <property type="entry name" value="MR_MLE"/>
    <property type="match status" value="1"/>
</dbReference>
<organism evidence="3 4">
    <name type="scientific">Shouchella clausii</name>
    <name type="common">Alkalihalobacillus clausii</name>
    <dbReference type="NCBI Taxonomy" id="79880"/>
    <lineage>
        <taxon>Bacteria</taxon>
        <taxon>Bacillati</taxon>
        <taxon>Bacillota</taxon>
        <taxon>Bacilli</taxon>
        <taxon>Bacillales</taxon>
        <taxon>Bacillaceae</taxon>
        <taxon>Shouchella</taxon>
    </lineage>
</organism>
<evidence type="ECO:0000259" key="2">
    <source>
        <dbReference type="SMART" id="SM00922"/>
    </source>
</evidence>
<dbReference type="Pfam" id="PF13378">
    <property type="entry name" value="MR_MLE_C"/>
    <property type="match status" value="1"/>
</dbReference>
<dbReference type="InterPro" id="IPR029065">
    <property type="entry name" value="Enolase_C-like"/>
</dbReference>
<dbReference type="GO" id="GO:0046872">
    <property type="term" value="F:metal ion binding"/>
    <property type="evidence" value="ECO:0007669"/>
    <property type="project" value="UniProtKB-KW"/>
</dbReference>
<dbReference type="PANTHER" id="PTHR48073">
    <property type="entry name" value="O-SUCCINYLBENZOATE SYNTHASE-RELATED"/>
    <property type="match status" value="1"/>
</dbReference>